<feature type="transmembrane region" description="Helical" evidence="1">
    <location>
        <begin position="115"/>
        <end position="148"/>
    </location>
</feature>
<sequence>MTKKEFLKEIRFHLERAYLALNPVEIEDIMRDYDEYFREGLAEGKSEEDLVSSLGDPKKIVDEMVENDIEDKKYRKEDFDDYFQVNKKESNINIGESIKKGGKGINFISKKFGKILIIFGLGIADLIYFPAVIFTSIGFIVSTLAIFLLLPTLGGVFSVIGQSSISLIFPVIFAIGAIILELMLMALLLKLAYKANRKIIYKIFKK</sequence>
<evidence type="ECO:0000313" key="3">
    <source>
        <dbReference type="Proteomes" id="UP000199512"/>
    </source>
</evidence>
<keyword evidence="1" id="KW-0812">Transmembrane</keyword>
<dbReference type="Pfam" id="PF22564">
    <property type="entry name" value="HAAS"/>
    <property type="match status" value="1"/>
</dbReference>
<dbReference type="STRING" id="215200.SAMN05216454_102233"/>
<dbReference type="RefSeq" id="WP_180366704.1">
    <property type="nucleotide sequence ID" value="NZ_FODF01000002.1"/>
</dbReference>
<feature type="transmembrane region" description="Helical" evidence="1">
    <location>
        <begin position="168"/>
        <end position="193"/>
    </location>
</feature>
<dbReference type="AlphaFoldDB" id="A0A1H8FUD1"/>
<evidence type="ECO:0000313" key="2">
    <source>
        <dbReference type="EMBL" id="SEN34698.1"/>
    </source>
</evidence>
<proteinExistence type="predicted"/>
<reference evidence="2 3" key="1">
    <citation type="submission" date="2016-10" db="EMBL/GenBank/DDBJ databases">
        <authorList>
            <person name="de Groot N.N."/>
        </authorList>
    </citation>
    <scope>NUCLEOTIDE SEQUENCE [LARGE SCALE GENOMIC DNA]</scope>
    <source>
        <strain evidence="2 3">Calf135</strain>
    </source>
</reference>
<organism evidence="2 3">
    <name type="scientific">Peptostreptococcus russellii</name>
    <dbReference type="NCBI Taxonomy" id="215200"/>
    <lineage>
        <taxon>Bacteria</taxon>
        <taxon>Bacillati</taxon>
        <taxon>Bacillota</taxon>
        <taxon>Clostridia</taxon>
        <taxon>Peptostreptococcales</taxon>
        <taxon>Peptostreptococcaceae</taxon>
        <taxon>Peptostreptococcus</taxon>
    </lineage>
</organism>
<gene>
    <name evidence="2" type="ORF">SAMN05216454_102233</name>
</gene>
<keyword evidence="1" id="KW-0472">Membrane</keyword>
<dbReference type="Proteomes" id="UP000199512">
    <property type="component" value="Unassembled WGS sequence"/>
</dbReference>
<evidence type="ECO:0000256" key="1">
    <source>
        <dbReference type="SAM" id="Phobius"/>
    </source>
</evidence>
<protein>
    <submittedName>
        <fullName evidence="2">Uncharacterized membrane protein</fullName>
    </submittedName>
</protein>
<keyword evidence="3" id="KW-1185">Reference proteome</keyword>
<keyword evidence="1" id="KW-1133">Transmembrane helix</keyword>
<dbReference type="EMBL" id="FODF01000002">
    <property type="protein sequence ID" value="SEN34698.1"/>
    <property type="molecule type" value="Genomic_DNA"/>
</dbReference>
<accession>A0A1H8FUD1</accession>
<name>A0A1H8FUD1_9FIRM</name>